<dbReference type="EMBL" id="CAMGZC010000271">
    <property type="protein sequence ID" value="CAI0645774.1"/>
    <property type="molecule type" value="Genomic_DNA"/>
</dbReference>
<comment type="caution">
    <text evidence="2">The sequence shown here is derived from an EMBL/GenBank/DDBJ whole genome shotgun (WGS) entry which is preliminary data.</text>
</comment>
<dbReference type="Proteomes" id="UP001152533">
    <property type="component" value="Unassembled WGS sequence"/>
</dbReference>
<feature type="signal peptide" evidence="1">
    <location>
        <begin position="1"/>
        <end position="17"/>
    </location>
</feature>
<evidence type="ECO:0000313" key="3">
    <source>
        <dbReference type="Proteomes" id="UP001152533"/>
    </source>
</evidence>
<name>A0A9W4RQG0_9PEZI</name>
<evidence type="ECO:0000256" key="1">
    <source>
        <dbReference type="SAM" id="SignalP"/>
    </source>
</evidence>
<feature type="chain" id="PRO_5040929838" evidence="1">
    <location>
        <begin position="18"/>
        <end position="174"/>
    </location>
</feature>
<protein>
    <submittedName>
        <fullName evidence="2">Uncharacterized protein</fullName>
    </submittedName>
</protein>
<keyword evidence="3" id="KW-1185">Reference proteome</keyword>
<gene>
    <name evidence="2" type="ORF">CGXH109_LOCUS48589</name>
</gene>
<evidence type="ECO:0000313" key="2">
    <source>
        <dbReference type="EMBL" id="CAI0645774.1"/>
    </source>
</evidence>
<organism evidence="2 3">
    <name type="scientific">Colletotrichum noveboracense</name>
    <dbReference type="NCBI Taxonomy" id="2664923"/>
    <lineage>
        <taxon>Eukaryota</taxon>
        <taxon>Fungi</taxon>
        <taxon>Dikarya</taxon>
        <taxon>Ascomycota</taxon>
        <taxon>Pezizomycotina</taxon>
        <taxon>Sordariomycetes</taxon>
        <taxon>Hypocreomycetidae</taxon>
        <taxon>Glomerellales</taxon>
        <taxon>Glomerellaceae</taxon>
        <taxon>Colletotrichum</taxon>
        <taxon>Colletotrichum gloeosporioides species complex</taxon>
    </lineage>
</organism>
<dbReference type="AlphaFoldDB" id="A0A9W4RQG0"/>
<proteinExistence type="predicted"/>
<sequence length="174" mass="18739">MLSRLLLLLRAAGHVLPRDGDTADRYTVCGQDRGYTEQDSLEAAQYLTNTVVTSDAFSMAKHDCIFAHVNTTVVSLCNGSQRNRIINRDEARRGIDQLIKDCGLNGGFTGIHVVNNLTFAAYGVGGLSLSPPPGSNPPDVPGSRKRSLGRSLARRDCAWAYDGVPHLTVTPKTG</sequence>
<keyword evidence="1" id="KW-0732">Signal</keyword>
<reference evidence="2" key="1">
    <citation type="submission" date="2022-08" db="EMBL/GenBank/DDBJ databases">
        <authorList>
            <person name="Giroux E."/>
            <person name="Giroux E."/>
        </authorList>
    </citation>
    <scope>NUCLEOTIDE SEQUENCE</scope>
    <source>
        <strain evidence="2">H1091258</strain>
    </source>
</reference>
<accession>A0A9W4RQG0</accession>